<dbReference type="Pfam" id="PF06897">
    <property type="entry name" value="DUF1269"/>
    <property type="match status" value="1"/>
</dbReference>
<sequence length="290" mass="31379">MTRRAHFLPYACAVLRNATLRSHSKAAQHSAEIRHVFAGMRKKCNRQEPSLEVIVIASMTRPHSRVRAGRDMHGWLAPLLFCGAVDILRAARSMSSTVLPRHGLRIFPEKRSKSMSDLVVVSFKGEETADQVLTKLQQMQKEHLIDLEDACVLVRSANGKVHLKQAVDLVKIGALSGAAWGGLFGALVGLMLLNPLAGLATGMAIGVGTGALSGALSDYGIDDDFMRSTGQNIEPGSSALFILVRQVNFDKVLPELKPFGGKVLKTSLTNDQEERLKKALESLNSSATTA</sequence>
<keyword evidence="1" id="KW-1133">Transmembrane helix</keyword>
<feature type="transmembrane region" description="Helical" evidence="1">
    <location>
        <begin position="199"/>
        <end position="221"/>
    </location>
</feature>
<dbReference type="EMBL" id="JAURTK010000011">
    <property type="protein sequence ID" value="MDP9650573.1"/>
    <property type="molecule type" value="Genomic_DNA"/>
</dbReference>
<keyword evidence="1" id="KW-0472">Membrane</keyword>
<protein>
    <submittedName>
        <fullName evidence="2">Membrane protein</fullName>
    </submittedName>
</protein>
<dbReference type="Proteomes" id="UP001229486">
    <property type="component" value="Unassembled WGS sequence"/>
</dbReference>
<evidence type="ECO:0000313" key="3">
    <source>
        <dbReference type="Proteomes" id="UP001229486"/>
    </source>
</evidence>
<evidence type="ECO:0000256" key="1">
    <source>
        <dbReference type="SAM" id="Phobius"/>
    </source>
</evidence>
<keyword evidence="1" id="KW-0812">Transmembrane</keyword>
<gene>
    <name evidence="2" type="ORF">J2793_006047</name>
</gene>
<dbReference type="RefSeq" id="WP_392395437.1">
    <property type="nucleotide sequence ID" value="NZ_JAURTK010000011.1"/>
</dbReference>
<evidence type="ECO:0000313" key="2">
    <source>
        <dbReference type="EMBL" id="MDP9650573.1"/>
    </source>
</evidence>
<organism evidence="2 3">
    <name type="scientific">Paraburkholderia caledonica</name>
    <dbReference type="NCBI Taxonomy" id="134536"/>
    <lineage>
        <taxon>Bacteria</taxon>
        <taxon>Pseudomonadati</taxon>
        <taxon>Pseudomonadota</taxon>
        <taxon>Betaproteobacteria</taxon>
        <taxon>Burkholderiales</taxon>
        <taxon>Burkholderiaceae</taxon>
        <taxon>Paraburkholderia</taxon>
    </lineage>
</organism>
<feature type="transmembrane region" description="Helical" evidence="1">
    <location>
        <begin position="172"/>
        <end position="193"/>
    </location>
</feature>
<proteinExistence type="predicted"/>
<name>A0AB73IKN6_9BURK</name>
<dbReference type="AlphaFoldDB" id="A0AB73IKN6"/>
<comment type="caution">
    <text evidence="2">The sequence shown here is derived from an EMBL/GenBank/DDBJ whole genome shotgun (WGS) entry which is preliminary data.</text>
</comment>
<reference evidence="2" key="1">
    <citation type="submission" date="2023-07" db="EMBL/GenBank/DDBJ databases">
        <title>Sorghum-associated microbial communities from plants grown in Nebraska, USA.</title>
        <authorList>
            <person name="Schachtman D."/>
        </authorList>
    </citation>
    <scope>NUCLEOTIDE SEQUENCE</scope>
    <source>
        <strain evidence="2">DS1061</strain>
    </source>
</reference>
<accession>A0AB73IKN6</accession>
<dbReference type="InterPro" id="IPR009200">
    <property type="entry name" value="DUF1269_membrane"/>
</dbReference>